<proteinExistence type="inferred from homology"/>
<feature type="binding site" evidence="6">
    <location>
        <position position="120"/>
    </location>
    <ligand>
        <name>FAD</name>
        <dbReference type="ChEBI" id="CHEBI:57692"/>
    </ligand>
</feature>
<keyword evidence="2 6" id="KW-0285">Flavoprotein</keyword>
<comment type="subunit">
    <text evidence="1 6">Homodimer.</text>
</comment>
<dbReference type="Pfam" id="PF07992">
    <property type="entry name" value="Pyr_redox_2"/>
    <property type="match status" value="1"/>
</dbReference>
<feature type="domain" description="FAD/NAD(P)-binding" evidence="8">
    <location>
        <begin position="5"/>
        <end position="303"/>
    </location>
</feature>
<evidence type="ECO:0000256" key="2">
    <source>
        <dbReference type="ARBA" id="ARBA00022630"/>
    </source>
</evidence>
<comment type="caution">
    <text evidence="6">Lacks conserved residue(s) required for the propagation of feature annotation.</text>
</comment>
<sequence>MIVKDINIIGGGPAGLYAAFYAGMRDLNVRIIETQKTLGGKVHFYPEKLIWDVGGIPGIRGAKFIDQMIEQGLTFNPEVITNQKISKFKQTDGGLFVATSESGEQYLSKRIIVATGGGIFNPKKLPLQYNVKFEETNLHHHIYHLKDFKNKNVVIVGGGNSAIDWANDLIGVAKEVHLIHRNDTFKAHEYNARKLKESSVKIHTHTLVKELVPNSAGTSVQSIRVRNSQSDQDYFLELDELLVNIGFDNELNFHHDPSLKFKLKDDYYIEGSSIAQTSVKGVYAIGDILEFEGKVRLIAGAYNDAANAVNQIKLSLDPDAEEKARVSSHNNRFDKKNQEKKD</sequence>
<dbReference type="GO" id="GO:0004324">
    <property type="term" value="F:ferredoxin-NADP+ reductase activity"/>
    <property type="evidence" value="ECO:0007669"/>
    <property type="project" value="UniProtKB-UniRule"/>
</dbReference>
<comment type="catalytic activity">
    <reaction evidence="6">
        <text>2 reduced [2Fe-2S]-[ferredoxin] + NADP(+) + H(+) = 2 oxidized [2Fe-2S]-[ferredoxin] + NADPH</text>
        <dbReference type="Rhea" id="RHEA:20125"/>
        <dbReference type="Rhea" id="RHEA-COMP:10000"/>
        <dbReference type="Rhea" id="RHEA-COMP:10001"/>
        <dbReference type="ChEBI" id="CHEBI:15378"/>
        <dbReference type="ChEBI" id="CHEBI:33737"/>
        <dbReference type="ChEBI" id="CHEBI:33738"/>
        <dbReference type="ChEBI" id="CHEBI:57783"/>
        <dbReference type="ChEBI" id="CHEBI:58349"/>
        <dbReference type="EC" id="1.18.1.2"/>
    </reaction>
</comment>
<dbReference type="GO" id="GO:0050661">
    <property type="term" value="F:NADP binding"/>
    <property type="evidence" value="ECO:0007669"/>
    <property type="project" value="UniProtKB-UniRule"/>
</dbReference>
<evidence type="ECO:0000256" key="5">
    <source>
        <dbReference type="ARBA" id="ARBA00023002"/>
    </source>
</evidence>
<dbReference type="Gene3D" id="3.50.50.60">
    <property type="entry name" value="FAD/NAD(P)-binding domain"/>
    <property type="match status" value="2"/>
</dbReference>
<dbReference type="InterPro" id="IPR023753">
    <property type="entry name" value="FAD/NAD-binding_dom"/>
</dbReference>
<feature type="binding site" evidence="6">
    <location>
        <position position="328"/>
    </location>
    <ligand>
        <name>FAD</name>
        <dbReference type="ChEBI" id="CHEBI:57692"/>
    </ligand>
</feature>
<dbReference type="PANTHER" id="PTHR48105">
    <property type="entry name" value="THIOREDOXIN REDUCTASE 1-RELATED-RELATED"/>
    <property type="match status" value="1"/>
</dbReference>
<evidence type="ECO:0000256" key="3">
    <source>
        <dbReference type="ARBA" id="ARBA00022827"/>
    </source>
</evidence>
<dbReference type="InterPro" id="IPR036188">
    <property type="entry name" value="FAD/NAD-bd_sf"/>
</dbReference>
<evidence type="ECO:0000313" key="9">
    <source>
        <dbReference type="EMBL" id="SJN32623.1"/>
    </source>
</evidence>
<dbReference type="AlphaFoldDB" id="A0A1R4JLF3"/>
<feature type="binding site" evidence="6">
    <location>
        <position position="45"/>
    </location>
    <ligand>
        <name>FAD</name>
        <dbReference type="ChEBI" id="CHEBI:57692"/>
    </ligand>
</feature>
<reference evidence="9 10" key="1">
    <citation type="submission" date="2017-02" db="EMBL/GenBank/DDBJ databases">
        <authorList>
            <person name="Peterson S.W."/>
        </authorList>
    </citation>
    <scope>NUCLEOTIDE SEQUENCE [LARGE SCALE GENOMIC DNA]</scope>
    <source>
        <strain evidence="9 10">42ea</strain>
    </source>
</reference>
<keyword evidence="5 6" id="KW-0560">Oxidoreductase</keyword>
<evidence type="ECO:0000256" key="6">
    <source>
        <dbReference type="HAMAP-Rule" id="MF_01685"/>
    </source>
</evidence>
<comment type="similarity">
    <text evidence="6">Belongs to the ferredoxin--NADP reductase type 2 family.</text>
</comment>
<dbReference type="PRINTS" id="PR00469">
    <property type="entry name" value="PNDRDTASEII"/>
</dbReference>
<dbReference type="EMBL" id="FUKW01000083">
    <property type="protein sequence ID" value="SJN32623.1"/>
    <property type="molecule type" value="Genomic_DNA"/>
</dbReference>
<name>A0A1R4JLF3_9LACT</name>
<feature type="region of interest" description="Disordered" evidence="7">
    <location>
        <begin position="320"/>
        <end position="342"/>
    </location>
</feature>
<keyword evidence="3 6" id="KW-0274">FAD</keyword>
<dbReference type="InterPro" id="IPR050097">
    <property type="entry name" value="Ferredoxin-NADP_redctase_2"/>
</dbReference>
<feature type="binding site" evidence="6">
    <location>
        <position position="85"/>
    </location>
    <ligand>
        <name>FAD</name>
        <dbReference type="ChEBI" id="CHEBI:57692"/>
    </ligand>
</feature>
<dbReference type="GO" id="GO:0050660">
    <property type="term" value="F:flavin adenine dinucleotide binding"/>
    <property type="evidence" value="ECO:0007669"/>
    <property type="project" value="UniProtKB-UniRule"/>
</dbReference>
<dbReference type="InterPro" id="IPR022890">
    <property type="entry name" value="Fd--NADP_Rdtase_type_2"/>
</dbReference>
<evidence type="ECO:0000313" key="10">
    <source>
        <dbReference type="Proteomes" id="UP000195611"/>
    </source>
</evidence>
<organism evidence="9 10">
    <name type="scientific">Marinilactibacillus psychrotolerans 42ea</name>
    <dbReference type="NCBI Taxonomy" id="1255609"/>
    <lineage>
        <taxon>Bacteria</taxon>
        <taxon>Bacillati</taxon>
        <taxon>Bacillota</taxon>
        <taxon>Bacilli</taxon>
        <taxon>Lactobacillales</taxon>
        <taxon>Carnobacteriaceae</taxon>
        <taxon>Marinilactibacillus</taxon>
    </lineage>
</organism>
<keyword evidence="4 6" id="KW-0521">NADP</keyword>
<dbReference type="EC" id="1.18.1.2" evidence="6"/>
<feature type="binding site" evidence="6">
    <location>
        <position position="287"/>
    </location>
    <ligand>
        <name>FAD</name>
        <dbReference type="ChEBI" id="CHEBI:57692"/>
    </ligand>
</feature>
<evidence type="ECO:0000259" key="8">
    <source>
        <dbReference type="Pfam" id="PF07992"/>
    </source>
</evidence>
<feature type="binding site" evidence="6">
    <location>
        <position position="41"/>
    </location>
    <ligand>
        <name>FAD</name>
        <dbReference type="ChEBI" id="CHEBI:57692"/>
    </ligand>
</feature>
<evidence type="ECO:0000256" key="4">
    <source>
        <dbReference type="ARBA" id="ARBA00022857"/>
    </source>
</evidence>
<accession>A0A1R4JLF3</accession>
<dbReference type="HAMAP" id="MF_01685">
    <property type="entry name" value="FENR2"/>
    <property type="match status" value="1"/>
</dbReference>
<feature type="binding site" evidence="6">
    <location>
        <position position="33"/>
    </location>
    <ligand>
        <name>FAD</name>
        <dbReference type="ChEBI" id="CHEBI:57692"/>
    </ligand>
</feature>
<evidence type="ECO:0000256" key="7">
    <source>
        <dbReference type="SAM" id="MobiDB-lite"/>
    </source>
</evidence>
<dbReference type="Proteomes" id="UP000195611">
    <property type="component" value="Unassembled WGS sequence"/>
</dbReference>
<evidence type="ECO:0000256" key="1">
    <source>
        <dbReference type="ARBA" id="ARBA00011738"/>
    </source>
</evidence>
<protein>
    <recommendedName>
        <fullName evidence="6">Ferredoxin--NADP reductase</fullName>
        <shortName evidence="6">FNR</shortName>
        <shortName evidence="6">Fd-NADP(+) reductase</shortName>
        <ecNumber evidence="6">1.18.1.2</ecNumber>
    </recommendedName>
</protein>
<dbReference type="PRINTS" id="PR00368">
    <property type="entry name" value="FADPNR"/>
</dbReference>
<comment type="cofactor">
    <cofactor evidence="6">
        <name>FAD</name>
        <dbReference type="ChEBI" id="CHEBI:57692"/>
    </cofactor>
    <text evidence="6">Binds 1 FAD per subunit.</text>
</comment>
<feature type="compositionally biased region" description="Basic and acidic residues" evidence="7">
    <location>
        <begin position="321"/>
        <end position="342"/>
    </location>
</feature>
<dbReference type="RefSeq" id="WP_087058280.1">
    <property type="nucleotide sequence ID" value="NZ_FUKW01000083.1"/>
</dbReference>
<gene>
    <name evidence="9" type="ORF">FM115_05865</name>
</gene>
<dbReference type="SUPFAM" id="SSF51905">
    <property type="entry name" value="FAD/NAD(P)-binding domain"/>
    <property type="match status" value="1"/>
</dbReference>